<dbReference type="WBParaSite" id="RSKR_0000915900.1">
    <property type="protein sequence ID" value="RSKR_0000915900.1"/>
    <property type="gene ID" value="RSKR_0000915900"/>
</dbReference>
<proteinExistence type="predicted"/>
<evidence type="ECO:0000313" key="1">
    <source>
        <dbReference type="Proteomes" id="UP000095286"/>
    </source>
</evidence>
<sequence>MVTAVITGANSGLGLETAKALFGKGFKVVLAVRNVKDGEAAKQRILEETGEGEVIVMKCDLCQIDSIKQFAESLKNEGNSLDILVCNAGIMNHPFELCSNEVEIHFQSNYLGHFYLVEELFRLKLIEETRIVLVSSGFYKNVHEMFEASDVKGQIKEPRHPNYYYSMSKLANCLHLIWLKDKLAKEAPNSIVVGVRPGFVRGTNLGRNTNIIMRMVAFPLIYMVAKNVHQGSSSIIYCATTPSTNLESGSLYADCKKEPLSGMLFHHLCNKMKVWLTVAILNLSVLPFVSSENKNLASIPSLLKDVTPEQKSAVEAILLNRQQSQNAMDAALDGWAKDVGEGFYKRYTDLKAAFLDAKKEMDEEYKAKLGKMTDPDLVKVANQISDITSNNDMPVGEQRTKVTALIDAQTPEMKAKIAANPPY</sequence>
<protein>
    <submittedName>
        <fullName evidence="2">DUF148 domain-containing protein</fullName>
    </submittedName>
</protein>
<accession>A0AC35U9U9</accession>
<organism evidence="1 2">
    <name type="scientific">Rhabditophanes sp. KR3021</name>
    <dbReference type="NCBI Taxonomy" id="114890"/>
    <lineage>
        <taxon>Eukaryota</taxon>
        <taxon>Metazoa</taxon>
        <taxon>Ecdysozoa</taxon>
        <taxon>Nematoda</taxon>
        <taxon>Chromadorea</taxon>
        <taxon>Rhabditida</taxon>
        <taxon>Tylenchina</taxon>
        <taxon>Panagrolaimomorpha</taxon>
        <taxon>Strongyloidoidea</taxon>
        <taxon>Alloionematidae</taxon>
        <taxon>Rhabditophanes</taxon>
    </lineage>
</organism>
<name>A0AC35U9U9_9BILA</name>
<evidence type="ECO:0000313" key="2">
    <source>
        <dbReference type="WBParaSite" id="RSKR_0000915900.1"/>
    </source>
</evidence>
<dbReference type="Proteomes" id="UP000095286">
    <property type="component" value="Unplaced"/>
</dbReference>
<reference evidence="2" key="1">
    <citation type="submission" date="2016-11" db="UniProtKB">
        <authorList>
            <consortium name="WormBaseParasite"/>
        </authorList>
    </citation>
    <scope>IDENTIFICATION</scope>
    <source>
        <strain evidence="2">KR3021</strain>
    </source>
</reference>